<dbReference type="Proteomes" id="UP000192477">
    <property type="component" value="Unassembled WGS sequence"/>
</dbReference>
<evidence type="ECO:0000313" key="1">
    <source>
        <dbReference type="EMBL" id="OQO68301.1"/>
    </source>
</evidence>
<dbReference type="EMBL" id="MJEA01000018">
    <property type="protein sequence ID" value="OQO68301.1"/>
    <property type="molecule type" value="Genomic_DNA"/>
</dbReference>
<name>A0A1V8Y6T8_9ENTE</name>
<reference evidence="1 2" key="1">
    <citation type="journal article" date="2017" name="BMC Microbiol.">
        <title>Comparative genomics of Enterococcus spp. isolated from bovine feces.</title>
        <authorList>
            <person name="Beukers A.G."/>
            <person name="Zaheer R."/>
            <person name="Goji N."/>
            <person name="Amoako K.K."/>
            <person name="Chaves A.V."/>
            <person name="Ward M.P."/>
            <person name="McAllister T.A."/>
        </authorList>
    </citation>
    <scope>NUCLEOTIDE SEQUENCE [LARGE SCALE GENOMIC DNA]</scope>
    <source>
        <strain evidence="1 2">F1129D 143</strain>
    </source>
</reference>
<sequence length="163" mass="19017">MRKKNIVIFKIFFVLLIVLLSGCKSANQKKIENAELNQVTNGGTLQSRGTYKLKDGTLQIFKEIQLSKNINQDPAKLATSDSEKKQIKKLLANDFTKEDKEPEQNELFQTYNKKIKNSYAQIDEENKKTYLYGDEYKKEFNWVDNEGKRLIDSNKVEYSFTKE</sequence>
<dbReference type="RefSeq" id="WP_081184873.1">
    <property type="nucleotide sequence ID" value="NZ_MJEA01000018.1"/>
</dbReference>
<comment type="caution">
    <text evidence="1">The sequence shown here is derived from an EMBL/GenBank/DDBJ whole genome shotgun (WGS) entry which is preliminary data.</text>
</comment>
<dbReference type="OrthoDB" id="2196743at2"/>
<organism evidence="1 2">
    <name type="scientific">Enterococcus villorum</name>
    <dbReference type="NCBI Taxonomy" id="112904"/>
    <lineage>
        <taxon>Bacteria</taxon>
        <taxon>Bacillati</taxon>
        <taxon>Bacillota</taxon>
        <taxon>Bacilli</taxon>
        <taxon>Lactobacillales</taxon>
        <taxon>Enterococcaceae</taxon>
        <taxon>Enterococcus</taxon>
    </lineage>
</organism>
<evidence type="ECO:0008006" key="3">
    <source>
        <dbReference type="Google" id="ProtNLM"/>
    </source>
</evidence>
<proteinExistence type="predicted"/>
<protein>
    <recommendedName>
        <fullName evidence="3">Lipoprotein</fullName>
    </recommendedName>
</protein>
<evidence type="ECO:0000313" key="2">
    <source>
        <dbReference type="Proteomes" id="UP000192477"/>
    </source>
</evidence>
<dbReference type="PROSITE" id="PS51257">
    <property type="entry name" value="PROKAR_LIPOPROTEIN"/>
    <property type="match status" value="1"/>
</dbReference>
<dbReference type="AlphaFoldDB" id="A0A1V8Y6T8"/>
<gene>
    <name evidence="1" type="ORF">BH747_12415</name>
</gene>
<accession>A0A1V8Y6T8</accession>